<keyword evidence="3" id="KW-1185">Reference proteome</keyword>
<dbReference type="PANTHER" id="PTHR10827:SF86">
    <property type="entry name" value="EF-HAND DOMAIN-CONTAINING PROTEIN"/>
    <property type="match status" value="1"/>
</dbReference>
<dbReference type="InterPro" id="IPR011992">
    <property type="entry name" value="EF-hand-dom_pair"/>
</dbReference>
<feature type="domain" description="EF-hand" evidence="1">
    <location>
        <begin position="132"/>
        <end position="167"/>
    </location>
</feature>
<feature type="domain" description="EF-hand" evidence="1">
    <location>
        <begin position="5"/>
        <end position="40"/>
    </location>
</feature>
<dbReference type="Pfam" id="PF13202">
    <property type="entry name" value="EF-hand_5"/>
    <property type="match status" value="1"/>
</dbReference>
<dbReference type="AlphaFoldDB" id="A0A495X5X7"/>
<dbReference type="InterPro" id="IPR002048">
    <property type="entry name" value="EF_hand_dom"/>
</dbReference>
<organism evidence="2 3">
    <name type="scientific">Saccharothrix variisporea</name>
    <dbReference type="NCBI Taxonomy" id="543527"/>
    <lineage>
        <taxon>Bacteria</taxon>
        <taxon>Bacillati</taxon>
        <taxon>Actinomycetota</taxon>
        <taxon>Actinomycetes</taxon>
        <taxon>Pseudonocardiales</taxon>
        <taxon>Pseudonocardiaceae</taxon>
        <taxon>Saccharothrix</taxon>
    </lineage>
</organism>
<dbReference type="SUPFAM" id="SSF47473">
    <property type="entry name" value="EF-hand"/>
    <property type="match status" value="1"/>
</dbReference>
<dbReference type="PROSITE" id="PS00018">
    <property type="entry name" value="EF_HAND_1"/>
    <property type="match status" value="2"/>
</dbReference>
<dbReference type="PANTHER" id="PTHR10827">
    <property type="entry name" value="RETICULOCALBIN"/>
    <property type="match status" value="1"/>
</dbReference>
<evidence type="ECO:0000313" key="3">
    <source>
        <dbReference type="Proteomes" id="UP000272729"/>
    </source>
</evidence>
<dbReference type="Proteomes" id="UP000272729">
    <property type="component" value="Unassembled WGS sequence"/>
</dbReference>
<dbReference type="EMBL" id="RBXR01000001">
    <property type="protein sequence ID" value="RKT68484.1"/>
    <property type="molecule type" value="Genomic_DNA"/>
</dbReference>
<evidence type="ECO:0000259" key="1">
    <source>
        <dbReference type="PROSITE" id="PS50222"/>
    </source>
</evidence>
<accession>A0A495X5X7</accession>
<dbReference type="GO" id="GO:0005509">
    <property type="term" value="F:calcium ion binding"/>
    <property type="evidence" value="ECO:0007669"/>
    <property type="project" value="InterPro"/>
</dbReference>
<dbReference type="RefSeq" id="WP_121219541.1">
    <property type="nucleotide sequence ID" value="NZ_JBIUBA010000004.1"/>
</dbReference>
<dbReference type="PROSITE" id="PS50222">
    <property type="entry name" value="EF_HAND_2"/>
    <property type="match status" value="2"/>
</dbReference>
<dbReference type="OrthoDB" id="7356823at2"/>
<dbReference type="SMART" id="SM00054">
    <property type="entry name" value="EFh"/>
    <property type="match status" value="3"/>
</dbReference>
<gene>
    <name evidence="2" type="ORF">DFJ66_1669</name>
</gene>
<dbReference type="CDD" id="cd00051">
    <property type="entry name" value="EFh"/>
    <property type="match status" value="1"/>
</dbReference>
<sequence>MSEQVRLDNIFRIFTAFDTDDDSEITWADFTVKARGIGREFGLDDASPEVRALTRAYQGVWDYIRGADVDQDGVVTRAEFRVAHESGRLTTSGLLAKWETAAEEAFAIADRDADERLDETEFGRLYRGAGITDPRVAAIAFAEMDLDGDGRLTLDEFITHTRGLFTATDEAEKGVHLLGE</sequence>
<comment type="caution">
    <text evidence="2">The sequence shown here is derived from an EMBL/GenBank/DDBJ whole genome shotgun (WGS) entry which is preliminary data.</text>
</comment>
<name>A0A495X5X7_9PSEU</name>
<evidence type="ECO:0000313" key="2">
    <source>
        <dbReference type="EMBL" id="RKT68484.1"/>
    </source>
</evidence>
<dbReference type="InterPro" id="IPR018247">
    <property type="entry name" value="EF_Hand_1_Ca_BS"/>
</dbReference>
<reference evidence="2 3" key="1">
    <citation type="submission" date="2018-10" db="EMBL/GenBank/DDBJ databases">
        <title>Sequencing the genomes of 1000 actinobacteria strains.</title>
        <authorList>
            <person name="Klenk H.-P."/>
        </authorList>
    </citation>
    <scope>NUCLEOTIDE SEQUENCE [LARGE SCALE GENOMIC DNA]</scope>
    <source>
        <strain evidence="2 3">DSM 43911</strain>
    </source>
</reference>
<proteinExistence type="predicted"/>
<dbReference type="Gene3D" id="1.10.238.10">
    <property type="entry name" value="EF-hand"/>
    <property type="match status" value="1"/>
</dbReference>
<dbReference type="Pfam" id="PF13499">
    <property type="entry name" value="EF-hand_7"/>
    <property type="match status" value="1"/>
</dbReference>
<protein>
    <submittedName>
        <fullName evidence="2">Ca2+-binding EF-hand superfamily protein</fullName>
    </submittedName>
</protein>